<keyword evidence="6 8" id="KW-0539">Nucleus</keyword>
<name>A0A5M3MA67_CONPW</name>
<reference evidence="11" key="1">
    <citation type="journal article" date="2012" name="Science">
        <title>The Paleozoic origin of enzymatic lignin decomposition reconstructed from 31 fungal genomes.</title>
        <authorList>
            <person name="Floudas D."/>
            <person name="Binder M."/>
            <person name="Riley R."/>
            <person name="Barry K."/>
            <person name="Blanchette R.A."/>
            <person name="Henrissat B."/>
            <person name="Martinez A.T."/>
            <person name="Otillar R."/>
            <person name="Spatafora J.W."/>
            <person name="Yadav J.S."/>
            <person name="Aerts A."/>
            <person name="Benoit I."/>
            <person name="Boyd A."/>
            <person name="Carlson A."/>
            <person name="Copeland A."/>
            <person name="Coutinho P.M."/>
            <person name="de Vries R.P."/>
            <person name="Ferreira P."/>
            <person name="Findley K."/>
            <person name="Foster B."/>
            <person name="Gaskell J."/>
            <person name="Glotzer D."/>
            <person name="Gorecki P."/>
            <person name="Heitman J."/>
            <person name="Hesse C."/>
            <person name="Hori C."/>
            <person name="Igarashi K."/>
            <person name="Jurgens J.A."/>
            <person name="Kallen N."/>
            <person name="Kersten P."/>
            <person name="Kohler A."/>
            <person name="Kuees U."/>
            <person name="Kumar T.K.A."/>
            <person name="Kuo A."/>
            <person name="LaButti K."/>
            <person name="Larrondo L.F."/>
            <person name="Lindquist E."/>
            <person name="Ling A."/>
            <person name="Lombard V."/>
            <person name="Lucas S."/>
            <person name="Lundell T."/>
            <person name="Martin R."/>
            <person name="McLaughlin D.J."/>
            <person name="Morgenstern I."/>
            <person name="Morin E."/>
            <person name="Murat C."/>
            <person name="Nagy L.G."/>
            <person name="Nolan M."/>
            <person name="Ohm R.A."/>
            <person name="Patyshakuliyeva A."/>
            <person name="Rokas A."/>
            <person name="Ruiz-Duenas F.J."/>
            <person name="Sabat G."/>
            <person name="Salamov A."/>
            <person name="Samejima M."/>
            <person name="Schmutz J."/>
            <person name="Slot J.C."/>
            <person name="St John F."/>
            <person name="Stenlid J."/>
            <person name="Sun H."/>
            <person name="Sun S."/>
            <person name="Syed K."/>
            <person name="Tsang A."/>
            <person name="Wiebenga A."/>
            <person name="Young D."/>
            <person name="Pisabarro A."/>
            <person name="Eastwood D.C."/>
            <person name="Martin F."/>
            <person name="Cullen D."/>
            <person name="Grigoriev I.V."/>
            <person name="Hibbett D.S."/>
        </authorList>
    </citation>
    <scope>NUCLEOTIDE SEQUENCE [LARGE SCALE GENOMIC DNA]</scope>
    <source>
        <strain evidence="11">RWD-64-598 SS2</strain>
    </source>
</reference>
<comment type="function">
    <text evidence="8">Component of the Mediator complex, a coactivator involved in the regulated transcription of nearly all RNA polymerase II-dependent genes. Mediator functions as a bridge to convey information from gene-specific regulatory proteins to the basal RNA polymerase II transcription machinery. Mediator is recruited to promoters by direct interactions with regulatory proteins and serves as a scaffold for the assembly of a functional preinitiation complex with RNA polymerase II and the general transcription factors.</text>
</comment>
<dbReference type="GO" id="GO:0006357">
    <property type="term" value="P:regulation of transcription by RNA polymerase II"/>
    <property type="evidence" value="ECO:0007669"/>
    <property type="project" value="InterPro"/>
</dbReference>
<feature type="compositionally biased region" description="Acidic residues" evidence="9">
    <location>
        <begin position="76"/>
        <end position="89"/>
    </location>
</feature>
<keyword evidence="4 8" id="KW-0805">Transcription regulation</keyword>
<dbReference type="OMA" id="GEMTHAR"/>
<comment type="caution">
    <text evidence="10">The sequence shown here is derived from an EMBL/GenBank/DDBJ whole genome shotgun (WGS) entry which is preliminary data.</text>
</comment>
<comment type="subcellular location">
    <subcellularLocation>
        <location evidence="1 8">Nucleus</location>
    </subcellularLocation>
</comment>
<dbReference type="KEGG" id="cput:CONPUDRAFT_64576"/>
<keyword evidence="8" id="KW-0010">Activator</keyword>
<dbReference type="GO" id="GO:0070847">
    <property type="term" value="C:core mediator complex"/>
    <property type="evidence" value="ECO:0007669"/>
    <property type="project" value="TreeGrafter"/>
</dbReference>
<evidence type="ECO:0000256" key="6">
    <source>
        <dbReference type="ARBA" id="ARBA00023242"/>
    </source>
</evidence>
<evidence type="ECO:0000313" key="11">
    <source>
        <dbReference type="Proteomes" id="UP000053558"/>
    </source>
</evidence>
<protein>
    <recommendedName>
        <fullName evidence="3 8">Mediator of RNA polymerase II transcription subunit 17</fullName>
    </recommendedName>
    <alternativeName>
        <fullName evidence="7 8">Mediator complex subunit 17</fullName>
    </alternativeName>
</protein>
<dbReference type="PANTHER" id="PTHR13114:SF7">
    <property type="entry name" value="MEDIATOR OF RNA POLYMERASE II TRANSCRIPTION SUBUNIT 17"/>
    <property type="match status" value="1"/>
</dbReference>
<gene>
    <name evidence="8" type="primary">MED17</name>
    <name evidence="10" type="ORF">CONPUDRAFT_64576</name>
</gene>
<evidence type="ECO:0000256" key="5">
    <source>
        <dbReference type="ARBA" id="ARBA00023163"/>
    </source>
</evidence>
<comment type="similarity">
    <text evidence="2 8">Belongs to the Mediator complex subunit 17 family.</text>
</comment>
<dbReference type="GeneID" id="19208368"/>
<evidence type="ECO:0000256" key="9">
    <source>
        <dbReference type="SAM" id="MobiDB-lite"/>
    </source>
</evidence>
<evidence type="ECO:0000256" key="4">
    <source>
        <dbReference type="ARBA" id="ARBA00023015"/>
    </source>
</evidence>
<organism evidence="10 11">
    <name type="scientific">Coniophora puteana (strain RWD-64-598)</name>
    <name type="common">Brown rot fungus</name>
    <dbReference type="NCBI Taxonomy" id="741705"/>
    <lineage>
        <taxon>Eukaryota</taxon>
        <taxon>Fungi</taxon>
        <taxon>Dikarya</taxon>
        <taxon>Basidiomycota</taxon>
        <taxon>Agaricomycotina</taxon>
        <taxon>Agaricomycetes</taxon>
        <taxon>Agaricomycetidae</taxon>
        <taxon>Boletales</taxon>
        <taxon>Coniophorineae</taxon>
        <taxon>Coniophoraceae</taxon>
        <taxon>Coniophora</taxon>
    </lineage>
</organism>
<evidence type="ECO:0000256" key="8">
    <source>
        <dbReference type="RuleBase" id="RU364140"/>
    </source>
</evidence>
<feature type="compositionally biased region" description="Low complexity" evidence="9">
    <location>
        <begin position="139"/>
        <end position="162"/>
    </location>
</feature>
<keyword evidence="5 8" id="KW-0804">Transcription</keyword>
<keyword evidence="11" id="KW-1185">Reference proteome</keyword>
<dbReference type="GO" id="GO:0003712">
    <property type="term" value="F:transcription coregulator activity"/>
    <property type="evidence" value="ECO:0007669"/>
    <property type="project" value="InterPro"/>
</dbReference>
<evidence type="ECO:0000313" key="10">
    <source>
        <dbReference type="EMBL" id="EIW76148.1"/>
    </source>
</evidence>
<evidence type="ECO:0000256" key="3">
    <source>
        <dbReference type="ARBA" id="ARBA00019610"/>
    </source>
</evidence>
<feature type="region of interest" description="Disordered" evidence="9">
    <location>
        <begin position="136"/>
        <end position="169"/>
    </location>
</feature>
<dbReference type="EMBL" id="JH711586">
    <property type="protein sequence ID" value="EIW76148.1"/>
    <property type="molecule type" value="Genomic_DNA"/>
</dbReference>
<comment type="subunit">
    <text evidence="8">Component of the Mediator complex.</text>
</comment>
<evidence type="ECO:0000256" key="1">
    <source>
        <dbReference type="ARBA" id="ARBA00004123"/>
    </source>
</evidence>
<evidence type="ECO:0000256" key="7">
    <source>
        <dbReference type="ARBA" id="ARBA00032014"/>
    </source>
</evidence>
<dbReference type="OrthoDB" id="10251234at2759"/>
<sequence>MGDESWKETKLTLERPYKDEDGQCIPSLLDIDLQGNPVYELEVNPTRLTGQNIARIFAERGYEFLHHRAAGIVDPAQDDDQSDGKEEEEASNHIMTAEELYKMRMELAPHLYVALGEMTHARDLLALLLSSSPIPTGPLPQSTQPQPAAPTTLPPSALTHSTVSKPGPLPSVEAYNSQLSIGGKDEALRKAASSFKHASESLERGRQNSEQYWSNALKIRRANWGLIPAPLPFGANTGRGADRTSKDFLVSFGLEESPSHFRRRAIAFMSSEADYQELSFPSSSHTRMQVSLHTTSSAGEKKVSRSTVLFSDNKSIESSLEAAQREVFEEEIFSAITQEASNLPTTAARVSERLIAIDAAQGIELRFTLVTEQTGTTKSEDELSAATCDLISSVLQAQLLAAHSHRKQHRIGLTHLNRPMTKRPTVLQPIIDFLQYQVFCDRVYGELAKLQKALTRAGIPVALRFEPIGESGAQLIEQVLVEAGQQRVGGEAILRIDQRQTLRFTFLSPSTLTSHLPLATLPIASIPQLTQLLMDEVEKFLLNKMCDAGTQASESVNGTWFVDPVSGKTVGRWDGCILYVFKQPASFTSLIVCLGTSVCSLAQILQSNRLRLDWIKSQGHKPLALTHTRATHLH</sequence>
<dbReference type="InterPro" id="IPR019313">
    <property type="entry name" value="Mediator_Med17"/>
</dbReference>
<accession>A0A5M3MA67</accession>
<dbReference type="AlphaFoldDB" id="A0A5M3MA67"/>
<dbReference type="RefSeq" id="XP_007773343.1">
    <property type="nucleotide sequence ID" value="XM_007775153.1"/>
</dbReference>
<proteinExistence type="inferred from homology"/>
<dbReference type="PANTHER" id="PTHR13114">
    <property type="entry name" value="MEDIATOR OF RNA POLYMERASE II TRANSCRIPTION SUBUNIT 17"/>
    <property type="match status" value="1"/>
</dbReference>
<dbReference type="Proteomes" id="UP000053558">
    <property type="component" value="Unassembled WGS sequence"/>
</dbReference>
<evidence type="ECO:0000256" key="2">
    <source>
        <dbReference type="ARBA" id="ARBA00005635"/>
    </source>
</evidence>
<dbReference type="Pfam" id="PF10156">
    <property type="entry name" value="Med17"/>
    <property type="match status" value="1"/>
</dbReference>
<dbReference type="GO" id="GO:0016592">
    <property type="term" value="C:mediator complex"/>
    <property type="evidence" value="ECO:0007669"/>
    <property type="project" value="InterPro"/>
</dbReference>
<feature type="region of interest" description="Disordered" evidence="9">
    <location>
        <begin position="72"/>
        <end position="91"/>
    </location>
</feature>